<dbReference type="PANTHER" id="PTHR46332:SF5">
    <property type="entry name" value="ASPARTATE BETA-HYDROXYLASE DOMAIN CONTAINING 2"/>
    <property type="match status" value="1"/>
</dbReference>
<evidence type="ECO:0000313" key="6">
    <source>
        <dbReference type="EMBL" id="AHZ69014.1"/>
    </source>
</evidence>
<evidence type="ECO:0000256" key="1">
    <source>
        <dbReference type="ARBA" id="ARBA00007730"/>
    </source>
</evidence>
<dbReference type="Pfam" id="PF05118">
    <property type="entry name" value="Asp_Arg_Hydrox"/>
    <property type="match status" value="1"/>
</dbReference>
<sequence length="312" mass="35628">MTFSFAAKASVLLLFLGSTLYVHLRGKARLPVLRQFVNHSALFAPYNALMYLFSGVPSKPYLDRSKFPELDVLKDNWEVIRDEAMHLFDEGYIRAAERHNDAGFGSFFKKGWKRFYLKWYDKPLPSAEALCPKTVALVSSIPNVKGAMFALLPGGSHLNPHRDPFAGSLRYHLGLSTPNSDDCRIFVDGQVYAWRDGEDVMFDETYVHWVKNESEKTRVILFCDIERPLSNRVMTFINRWLSGLLGRATAPQNLDDERVGGINQAYAWSKNSSDKVSGVVKRWKRRNPKAYRVLRPVLAVVVLTLLGYWLFA</sequence>
<dbReference type="InterPro" id="IPR007803">
    <property type="entry name" value="Asp/Arg/Pro-Hydrxlase"/>
</dbReference>
<keyword evidence="2" id="KW-0223">Dioxygenase</keyword>
<dbReference type="GO" id="GO:0051213">
    <property type="term" value="F:dioxygenase activity"/>
    <property type="evidence" value="ECO:0007669"/>
    <property type="project" value="UniProtKB-KW"/>
</dbReference>
<dbReference type="Proteomes" id="UP000026913">
    <property type="component" value="Chromosome"/>
</dbReference>
<reference evidence="6 7" key="1">
    <citation type="journal article" date="2012" name="J. Bacteriol.">
        <title>Genome sequence of cold-adapted Pseudomonas mandelii strain JR-1.</title>
        <authorList>
            <person name="Jang S.H."/>
            <person name="Kim J."/>
            <person name="Kim J."/>
            <person name="Hong S."/>
            <person name="Lee C."/>
        </authorList>
    </citation>
    <scope>NUCLEOTIDE SEQUENCE [LARGE SCALE GENOMIC DNA]</scope>
    <source>
        <strain evidence="6 7">JR-1</strain>
    </source>
</reference>
<dbReference type="RefSeq" id="WP_010462099.1">
    <property type="nucleotide sequence ID" value="NZ_CP005960.1"/>
</dbReference>
<keyword evidence="4" id="KW-0812">Transmembrane</keyword>
<evidence type="ECO:0000256" key="3">
    <source>
        <dbReference type="ARBA" id="ARBA00023002"/>
    </source>
</evidence>
<comment type="similarity">
    <text evidence="1">Belongs to the aspartyl/asparaginyl beta-hydroxylase family.</text>
</comment>
<feature type="domain" description="Aspartyl/asparaginy/proline hydroxylase" evidence="5">
    <location>
        <begin position="75"/>
        <end position="228"/>
    </location>
</feature>
<dbReference type="InterPro" id="IPR051821">
    <property type="entry name" value="Asp/Asn_beta-hydroxylase"/>
</dbReference>
<dbReference type="HOGENOM" id="CLU_927100_0_0_6"/>
<dbReference type="KEGG" id="pman:OU5_1935"/>
<dbReference type="Gene3D" id="2.60.120.330">
    <property type="entry name" value="B-lactam Antibiotic, Isopenicillin N Synthase, Chain"/>
    <property type="match status" value="1"/>
</dbReference>
<protein>
    <submittedName>
        <fullName evidence="6">Aspartyl/asparaginyl beta-hydroxylase</fullName>
    </submittedName>
</protein>
<keyword evidence="4" id="KW-0472">Membrane</keyword>
<keyword evidence="3" id="KW-0560">Oxidoreductase</keyword>
<dbReference type="SUPFAM" id="SSF51197">
    <property type="entry name" value="Clavaminate synthase-like"/>
    <property type="match status" value="1"/>
</dbReference>
<organism evidence="6 7">
    <name type="scientific">Pseudomonas mandelii JR-1</name>
    <dbReference type="NCBI Taxonomy" id="1147786"/>
    <lineage>
        <taxon>Bacteria</taxon>
        <taxon>Pseudomonadati</taxon>
        <taxon>Pseudomonadota</taxon>
        <taxon>Gammaproteobacteria</taxon>
        <taxon>Pseudomonadales</taxon>
        <taxon>Pseudomonadaceae</taxon>
        <taxon>Pseudomonas</taxon>
    </lineage>
</organism>
<dbReference type="InterPro" id="IPR027443">
    <property type="entry name" value="IPNS-like_sf"/>
</dbReference>
<evidence type="ECO:0000256" key="4">
    <source>
        <dbReference type="SAM" id="Phobius"/>
    </source>
</evidence>
<evidence type="ECO:0000259" key="5">
    <source>
        <dbReference type="Pfam" id="PF05118"/>
    </source>
</evidence>
<dbReference type="OrthoDB" id="21665at2"/>
<dbReference type="AlphaFoldDB" id="A0A024E7V7"/>
<dbReference type="PANTHER" id="PTHR46332">
    <property type="entry name" value="ASPARTATE BETA-HYDROXYLASE DOMAIN-CONTAINING PROTEIN 2"/>
    <property type="match status" value="1"/>
</dbReference>
<dbReference type="EMBL" id="CP005960">
    <property type="protein sequence ID" value="AHZ69014.1"/>
    <property type="molecule type" value="Genomic_DNA"/>
</dbReference>
<proteinExistence type="inferred from homology"/>
<keyword evidence="4" id="KW-1133">Transmembrane helix</keyword>
<gene>
    <name evidence="6" type="ORF">OU5_1935</name>
</gene>
<feature type="transmembrane region" description="Helical" evidence="4">
    <location>
        <begin position="6"/>
        <end position="24"/>
    </location>
</feature>
<accession>A0A024E7V7</accession>
<evidence type="ECO:0000313" key="7">
    <source>
        <dbReference type="Proteomes" id="UP000026913"/>
    </source>
</evidence>
<feature type="transmembrane region" description="Helical" evidence="4">
    <location>
        <begin position="293"/>
        <end position="311"/>
    </location>
</feature>
<name>A0A024E7V7_9PSED</name>
<evidence type="ECO:0000256" key="2">
    <source>
        <dbReference type="ARBA" id="ARBA00022964"/>
    </source>
</evidence>